<sequence length="122" mass="14219">MKSSRKIIKGDEYMEFKGLWDIYEIKIISGNFMNMEMQSFIKINEDGRGQLQFGAITGDLTGEIIEQGISKKFMFRWLGMDKVKMINGSGWIEIAKEDLMEGEVTFYNGQKWRILAKKNKFV</sequence>
<organism evidence="1 2">
    <name type="scientific">Clostridium kluyveri</name>
    <dbReference type="NCBI Taxonomy" id="1534"/>
    <lineage>
        <taxon>Bacteria</taxon>
        <taxon>Bacillati</taxon>
        <taxon>Bacillota</taxon>
        <taxon>Clostridia</taxon>
        <taxon>Eubacteriales</taxon>
        <taxon>Clostridiaceae</taxon>
        <taxon>Clostridium</taxon>
    </lineage>
</organism>
<gene>
    <name evidence="1" type="ORF">BS101_18875</name>
</gene>
<evidence type="ECO:0000313" key="2">
    <source>
        <dbReference type="Proteomes" id="UP000184604"/>
    </source>
</evidence>
<dbReference type="OrthoDB" id="282152at2"/>
<dbReference type="EMBL" id="CP018335">
    <property type="protein sequence ID" value="APM40640.1"/>
    <property type="molecule type" value="Genomic_DNA"/>
</dbReference>
<dbReference type="Proteomes" id="UP000184604">
    <property type="component" value="Chromosome"/>
</dbReference>
<reference evidence="1 2" key="1">
    <citation type="submission" date="2016-12" db="EMBL/GenBank/DDBJ databases">
        <title>Complete genome sequence of Clostridium kluyveri JZZ isolated from the pit mud of a Chinese flavor liquor-making factory.</title>
        <authorList>
            <person name="Wang Y."/>
        </authorList>
    </citation>
    <scope>NUCLEOTIDE SEQUENCE [LARGE SCALE GENOMIC DNA]</scope>
    <source>
        <strain evidence="1 2">JZZ</strain>
    </source>
</reference>
<evidence type="ECO:0000313" key="1">
    <source>
        <dbReference type="EMBL" id="APM40640.1"/>
    </source>
</evidence>
<proteinExistence type="predicted"/>
<dbReference type="AlphaFoldDB" id="A0A1L5FCU1"/>
<protein>
    <submittedName>
        <fullName evidence="1">Uncharacterized protein</fullName>
    </submittedName>
</protein>
<accession>A0A1L5FCU1</accession>
<name>A0A1L5FCU1_CLOKL</name>